<dbReference type="PANTHER" id="PTHR15549">
    <property type="entry name" value="PAIRED IMMUNOGLOBULIN-LIKE TYPE 2 RECEPTOR"/>
    <property type="match status" value="1"/>
</dbReference>
<feature type="region of interest" description="Disordered" evidence="5">
    <location>
        <begin position="58"/>
        <end position="87"/>
    </location>
</feature>
<keyword evidence="9" id="KW-1185">Reference proteome</keyword>
<evidence type="ECO:0000256" key="1">
    <source>
        <dbReference type="ARBA" id="ARBA00004167"/>
    </source>
</evidence>
<proteinExistence type="predicted"/>
<keyword evidence="2 6" id="KW-0812">Transmembrane</keyword>
<evidence type="ECO:0000256" key="6">
    <source>
        <dbReference type="SAM" id="Phobius"/>
    </source>
</evidence>
<dbReference type="EMBL" id="KL197714">
    <property type="protein sequence ID" value="KDQ59995.1"/>
    <property type="molecule type" value="Genomic_DNA"/>
</dbReference>
<comment type="subcellular location">
    <subcellularLocation>
        <location evidence="1">Membrane</location>
        <topology evidence="1">Single-pass membrane protein</topology>
    </subcellularLocation>
</comment>
<organism evidence="8 9">
    <name type="scientific">Jaapia argillacea MUCL 33604</name>
    <dbReference type="NCBI Taxonomy" id="933084"/>
    <lineage>
        <taxon>Eukaryota</taxon>
        <taxon>Fungi</taxon>
        <taxon>Dikarya</taxon>
        <taxon>Basidiomycota</taxon>
        <taxon>Agaricomycotina</taxon>
        <taxon>Agaricomycetes</taxon>
        <taxon>Agaricomycetidae</taxon>
        <taxon>Jaapiales</taxon>
        <taxon>Jaapiaceae</taxon>
        <taxon>Jaapia</taxon>
    </lineage>
</organism>
<feature type="compositionally biased region" description="Low complexity" evidence="5">
    <location>
        <begin position="406"/>
        <end position="423"/>
    </location>
</feature>
<name>A0A067Q1I0_9AGAM</name>
<gene>
    <name evidence="8" type="ORF">JAAARDRAFT_32365</name>
</gene>
<dbReference type="OrthoDB" id="3266934at2759"/>
<evidence type="ECO:0000256" key="5">
    <source>
        <dbReference type="SAM" id="MobiDB-lite"/>
    </source>
</evidence>
<dbReference type="Proteomes" id="UP000027265">
    <property type="component" value="Unassembled WGS sequence"/>
</dbReference>
<feature type="region of interest" description="Disordered" evidence="5">
    <location>
        <begin position="223"/>
        <end position="249"/>
    </location>
</feature>
<protein>
    <recommendedName>
        <fullName evidence="10">SH3 domain-containing protein</fullName>
    </recommendedName>
</protein>
<accession>A0A067Q1I0</accession>
<keyword evidence="4 6" id="KW-0472">Membrane</keyword>
<feature type="chain" id="PRO_5001643637" description="SH3 domain-containing protein" evidence="7">
    <location>
        <begin position="27"/>
        <end position="572"/>
    </location>
</feature>
<dbReference type="HOGENOM" id="CLU_516978_0_0_1"/>
<dbReference type="GO" id="GO:0016020">
    <property type="term" value="C:membrane"/>
    <property type="evidence" value="ECO:0007669"/>
    <property type="project" value="UniProtKB-SubCell"/>
</dbReference>
<feature type="transmembrane region" description="Helical" evidence="6">
    <location>
        <begin position="255"/>
        <end position="277"/>
    </location>
</feature>
<evidence type="ECO:0000313" key="8">
    <source>
        <dbReference type="EMBL" id="KDQ59995.1"/>
    </source>
</evidence>
<reference evidence="9" key="1">
    <citation type="journal article" date="2014" name="Proc. Natl. Acad. Sci. U.S.A.">
        <title>Extensive sampling of basidiomycete genomes demonstrates inadequacy of the white-rot/brown-rot paradigm for wood decay fungi.</title>
        <authorList>
            <person name="Riley R."/>
            <person name="Salamov A.A."/>
            <person name="Brown D.W."/>
            <person name="Nagy L.G."/>
            <person name="Floudas D."/>
            <person name="Held B.W."/>
            <person name="Levasseur A."/>
            <person name="Lombard V."/>
            <person name="Morin E."/>
            <person name="Otillar R."/>
            <person name="Lindquist E.A."/>
            <person name="Sun H."/>
            <person name="LaButti K.M."/>
            <person name="Schmutz J."/>
            <person name="Jabbour D."/>
            <person name="Luo H."/>
            <person name="Baker S.E."/>
            <person name="Pisabarro A.G."/>
            <person name="Walton J.D."/>
            <person name="Blanchette R.A."/>
            <person name="Henrissat B."/>
            <person name="Martin F."/>
            <person name="Cullen D."/>
            <person name="Hibbett D.S."/>
            <person name="Grigoriev I.V."/>
        </authorList>
    </citation>
    <scope>NUCLEOTIDE SEQUENCE [LARGE SCALE GENOMIC DNA]</scope>
    <source>
        <strain evidence="9">MUCL 33604</strain>
    </source>
</reference>
<dbReference type="AlphaFoldDB" id="A0A067Q1I0"/>
<evidence type="ECO:0000256" key="3">
    <source>
        <dbReference type="ARBA" id="ARBA00022989"/>
    </source>
</evidence>
<feature type="region of interest" description="Disordered" evidence="5">
    <location>
        <begin position="309"/>
        <end position="572"/>
    </location>
</feature>
<dbReference type="STRING" id="933084.A0A067Q1I0"/>
<evidence type="ECO:0008006" key="10">
    <source>
        <dbReference type="Google" id="ProtNLM"/>
    </source>
</evidence>
<evidence type="ECO:0000256" key="2">
    <source>
        <dbReference type="ARBA" id="ARBA00022692"/>
    </source>
</evidence>
<dbReference type="InterPro" id="IPR051694">
    <property type="entry name" value="Immunoregulatory_rcpt-like"/>
</dbReference>
<evidence type="ECO:0000256" key="4">
    <source>
        <dbReference type="ARBA" id="ARBA00023136"/>
    </source>
</evidence>
<feature type="compositionally biased region" description="Low complexity" evidence="5">
    <location>
        <begin position="223"/>
        <end position="248"/>
    </location>
</feature>
<feature type="compositionally biased region" description="Basic and acidic residues" evidence="5">
    <location>
        <begin position="472"/>
        <end position="482"/>
    </location>
</feature>
<dbReference type="InParanoid" id="A0A067Q1I0"/>
<evidence type="ECO:0000313" key="9">
    <source>
        <dbReference type="Proteomes" id="UP000027265"/>
    </source>
</evidence>
<feature type="signal peptide" evidence="7">
    <location>
        <begin position="1"/>
        <end position="26"/>
    </location>
</feature>
<sequence length="572" mass="59829">MRQVSTSIGLWVCLCLIVDPVFKAAGANLPPTPDSRFASAVTLPGSILSTVGPTMSDLPPPLSLTTPISTAPSTTSAAQSVTSASPSTTAAPVPTLAFHAIANMTACSPGIVNWDYAGPTGNLSFMVTNSFVPTVNDTFASPASPAVTRRNVGEGSLVKVKRQSGDIYEVVGSNLDPTKDTWTWPVVNVPQGWYVLDAFLSGIPTQSPAFFVSLGTNTSCLPASSLPSSSTTPASSSSVSPIPQSDASTNHHTGAIVGGVIGGLAFILAVLGALFVCRRRRRVTSRRGRSLSSSGYHFGGGWNGLKLNDNAPAPISRPRPSPKAEAEGFGPISSGTSRPEHGPDSELATAGHSGGGHEASSRNTSLSEFHSFDSDEKVQPPNEPGTMPLDNMQPLPYDPNTKRSSESSVVTRTASSSRTRTPSNATHTAAGLSKHDSTSSSRSRRRPSMEKRVPVPPYSPSTPNSTPPTMDTKLRTSADDFSHNYPPSHANNPNTPEAIPLTRSGSTGARRTPRKPVPKYSISDFKDGDIISNSPPTSPGIAHPSLGLGRRSSVGEPKGVHYIIPDMPPSRS</sequence>
<evidence type="ECO:0000256" key="7">
    <source>
        <dbReference type="SAM" id="SignalP"/>
    </source>
</evidence>
<keyword evidence="7" id="KW-0732">Signal</keyword>
<dbReference type="GO" id="GO:0071944">
    <property type="term" value="C:cell periphery"/>
    <property type="evidence" value="ECO:0007669"/>
    <property type="project" value="UniProtKB-ARBA"/>
</dbReference>
<keyword evidence="3 6" id="KW-1133">Transmembrane helix</keyword>